<dbReference type="InterPro" id="IPR036162">
    <property type="entry name" value="Resolvase-like_N_sf"/>
</dbReference>
<feature type="domain" description="Recombinase" evidence="4">
    <location>
        <begin position="170"/>
        <end position="320"/>
    </location>
</feature>
<accession>A0ABU3W7W2</accession>
<dbReference type="PANTHER" id="PTHR30461">
    <property type="entry name" value="DNA-INVERTASE FROM LAMBDOID PROPHAGE"/>
    <property type="match status" value="1"/>
</dbReference>
<evidence type="ECO:0000313" key="5">
    <source>
        <dbReference type="EMBL" id="MDV2424159.1"/>
    </source>
</evidence>
<keyword evidence="1" id="KW-0238">DNA-binding</keyword>
<dbReference type="InterPro" id="IPR050639">
    <property type="entry name" value="SSR_resolvase"/>
</dbReference>
<dbReference type="Proteomes" id="UP001185631">
    <property type="component" value="Unassembled WGS sequence"/>
</dbReference>
<dbReference type="Pfam" id="PF13408">
    <property type="entry name" value="Zn_ribbon_recom"/>
    <property type="match status" value="1"/>
</dbReference>
<dbReference type="InterPro" id="IPR025827">
    <property type="entry name" value="Zn_ribbon_recom_dom"/>
</dbReference>
<comment type="caution">
    <text evidence="5">The sequence shown here is derived from an EMBL/GenBank/DDBJ whole genome shotgun (WGS) entry which is preliminary data.</text>
</comment>
<sequence>MMDNKLKALVVVRISRLMEASSSPERQEQECRELCQRMGWEVVGVASDLNVSAGATTPFERPELGSWLGSGKDNDPGRSHEFDVIVFWRLDRLVRSMTQLSTLMGWCEQRDVYLKSATESHIDTTTDMGRIMAMLVGSFAEVELAAIRERTGADQHHRIISGKYRGAVPSWGYRPVQDSSGGWKVEPDPVQVKQVHKAAGLVLKGVSMNEIARQFNTAGELTPRALNDKRQGREPRKSQWRGNRLKSMITSKAMLGYAMIREPVLDKSGKPKRNKSGQKIYEPEAKVVVRDGAPVKRAEAILDRDTWDRVCKELASREVDVSTRSHSLLLNVLFCGVCGNPAYKMSPNNGRRPTYRCSTAQLGKHGKCSTKTLQVDKEFIEDTVTSSFLGLLGDSVRAVKVWDEGLDHSEELAELEAGIRELANELPRYRAGTTAFDAITANIETMQERLDQLEGEGVRPAGWVWEPTGQTIREWWEASSVMERNAYLRECGVKATFEHRENRKRGEAPDVQISYENIPGVVSELEPGEGASRAMQVLEQIPEGQRLVVKAGAEEK</sequence>
<evidence type="ECO:0000313" key="6">
    <source>
        <dbReference type="Proteomes" id="UP001185631"/>
    </source>
</evidence>
<evidence type="ECO:0000256" key="2">
    <source>
        <dbReference type="ARBA" id="ARBA00023172"/>
    </source>
</evidence>
<dbReference type="SUPFAM" id="SSF53041">
    <property type="entry name" value="Resolvase-like"/>
    <property type="match status" value="1"/>
</dbReference>
<evidence type="ECO:0000259" key="3">
    <source>
        <dbReference type="PROSITE" id="PS51736"/>
    </source>
</evidence>
<proteinExistence type="predicted"/>
<dbReference type="Gene3D" id="3.90.1750.20">
    <property type="entry name" value="Putative Large Serine Recombinase, Chain B, Domain 2"/>
    <property type="match status" value="1"/>
</dbReference>
<dbReference type="EMBL" id="JAVBID010000007">
    <property type="protein sequence ID" value="MDV2424159.1"/>
    <property type="molecule type" value="Genomic_DNA"/>
</dbReference>
<reference evidence="5 6" key="1">
    <citation type="submission" date="2023-08" db="EMBL/GenBank/DDBJ databases">
        <title>Genomic characterization of the C. tuberculostearicum species complex, a ubiquitous member of the human skin microbiome.</title>
        <authorList>
            <person name="Ahmed N."/>
            <person name="Deming C."/>
            <person name="Conlan S."/>
            <person name="Segre J."/>
        </authorList>
    </citation>
    <scope>NUCLEOTIDE SEQUENCE [LARGE SCALE GENOMIC DNA]</scope>
    <source>
        <strain evidence="5 6">CTNIH19</strain>
    </source>
</reference>
<keyword evidence="6" id="KW-1185">Reference proteome</keyword>
<dbReference type="RefSeq" id="WP_316987058.1">
    <property type="nucleotide sequence ID" value="NZ_JAVBID010000007.1"/>
</dbReference>
<dbReference type="InterPro" id="IPR006119">
    <property type="entry name" value="Resolv_N"/>
</dbReference>
<keyword evidence="2" id="KW-0233">DNA recombination</keyword>
<dbReference type="InterPro" id="IPR038109">
    <property type="entry name" value="DNA_bind_recomb_sf"/>
</dbReference>
<organism evidence="5 6">
    <name type="scientific">Corynebacterium curieae</name>
    <dbReference type="NCBI Taxonomy" id="2913500"/>
    <lineage>
        <taxon>Bacteria</taxon>
        <taxon>Bacillati</taxon>
        <taxon>Actinomycetota</taxon>
        <taxon>Actinomycetes</taxon>
        <taxon>Mycobacteriales</taxon>
        <taxon>Corynebacteriaceae</taxon>
        <taxon>Corynebacterium</taxon>
    </lineage>
</organism>
<protein>
    <submittedName>
        <fullName evidence="5">Recombinase family protein</fullName>
    </submittedName>
</protein>
<dbReference type="PANTHER" id="PTHR30461:SF2">
    <property type="entry name" value="SERINE RECOMBINASE PINE-RELATED"/>
    <property type="match status" value="1"/>
</dbReference>
<dbReference type="Pfam" id="PF00239">
    <property type="entry name" value="Resolvase"/>
    <property type="match status" value="1"/>
</dbReference>
<evidence type="ECO:0000256" key="1">
    <source>
        <dbReference type="ARBA" id="ARBA00023125"/>
    </source>
</evidence>
<feature type="domain" description="Resolvase/invertase-type recombinase catalytic" evidence="3">
    <location>
        <begin position="7"/>
        <end position="166"/>
    </location>
</feature>
<dbReference type="CDD" id="cd00338">
    <property type="entry name" value="Ser_Recombinase"/>
    <property type="match status" value="1"/>
</dbReference>
<dbReference type="InterPro" id="IPR011109">
    <property type="entry name" value="DNA_bind_recombinase_dom"/>
</dbReference>
<dbReference type="SMART" id="SM00857">
    <property type="entry name" value="Resolvase"/>
    <property type="match status" value="1"/>
</dbReference>
<evidence type="ECO:0000259" key="4">
    <source>
        <dbReference type="PROSITE" id="PS51737"/>
    </source>
</evidence>
<dbReference type="Pfam" id="PF07508">
    <property type="entry name" value="Recombinase"/>
    <property type="match status" value="1"/>
</dbReference>
<dbReference type="Gene3D" id="3.40.50.1390">
    <property type="entry name" value="Resolvase, N-terminal catalytic domain"/>
    <property type="match status" value="1"/>
</dbReference>
<gene>
    <name evidence="5" type="ORF">RAE13_07025</name>
</gene>
<dbReference type="PROSITE" id="PS51736">
    <property type="entry name" value="RECOMBINASES_3"/>
    <property type="match status" value="1"/>
</dbReference>
<dbReference type="PROSITE" id="PS51737">
    <property type="entry name" value="RECOMBINASE_DNA_BIND"/>
    <property type="match status" value="1"/>
</dbReference>
<name>A0ABU3W7W2_9CORY</name>